<dbReference type="Pfam" id="PF03018">
    <property type="entry name" value="Dirigent"/>
    <property type="match status" value="1"/>
</dbReference>
<organism evidence="5 6">
    <name type="scientific">Carex littledalei</name>
    <dbReference type="NCBI Taxonomy" id="544730"/>
    <lineage>
        <taxon>Eukaryota</taxon>
        <taxon>Viridiplantae</taxon>
        <taxon>Streptophyta</taxon>
        <taxon>Embryophyta</taxon>
        <taxon>Tracheophyta</taxon>
        <taxon>Spermatophyta</taxon>
        <taxon>Magnoliopsida</taxon>
        <taxon>Liliopsida</taxon>
        <taxon>Poales</taxon>
        <taxon>Cyperaceae</taxon>
        <taxon>Cyperoideae</taxon>
        <taxon>Cariceae</taxon>
        <taxon>Carex</taxon>
        <taxon>Carex subgen. Euthyceras</taxon>
    </lineage>
</organism>
<dbReference type="Gene3D" id="2.40.480.10">
    <property type="entry name" value="Allene oxide cyclase-like"/>
    <property type="match status" value="1"/>
</dbReference>
<evidence type="ECO:0000313" key="6">
    <source>
        <dbReference type="Proteomes" id="UP000623129"/>
    </source>
</evidence>
<accession>A0A833VFU5</accession>
<protein>
    <recommendedName>
        <fullName evidence="4">Dirigent protein</fullName>
    </recommendedName>
</protein>
<keyword evidence="6" id="KW-1185">Reference proteome</keyword>
<sequence>MVEPTYSIAPVPNALQRNELYFQLYLRRIYEGPHSIQSTIAHSLHSNKSFGTTVINDWPLYDGFGLNAKLIARAQGLHTMADLETRRNWYNSLTIVFEDDSFKGSTLQVSGPVVEGGQWAIIGGTGEFPLAQGVIHKKVVERNAIGDVTKLDIHAFYIPVQNGSNCWSLGK</sequence>
<keyword evidence="4" id="KW-0052">Apoplast</keyword>
<evidence type="ECO:0000256" key="3">
    <source>
        <dbReference type="ARBA" id="ARBA00022525"/>
    </source>
</evidence>
<gene>
    <name evidence="5" type="ORF">FCM35_KLT17009</name>
</gene>
<dbReference type="Proteomes" id="UP000623129">
    <property type="component" value="Unassembled WGS sequence"/>
</dbReference>
<dbReference type="InterPro" id="IPR004265">
    <property type="entry name" value="Dirigent"/>
</dbReference>
<reference evidence="5" key="1">
    <citation type="submission" date="2020-01" db="EMBL/GenBank/DDBJ databases">
        <title>Genome sequence of Kobresia littledalei, the first chromosome-level genome in the family Cyperaceae.</title>
        <authorList>
            <person name="Qu G."/>
        </authorList>
    </citation>
    <scope>NUCLEOTIDE SEQUENCE</scope>
    <source>
        <strain evidence="5">C.B.Clarke</strain>
        <tissue evidence="5">Leaf</tissue>
    </source>
</reference>
<evidence type="ECO:0000256" key="1">
    <source>
        <dbReference type="ARBA" id="ARBA00010746"/>
    </source>
</evidence>
<proteinExistence type="inferred from homology"/>
<dbReference type="GO" id="GO:0048046">
    <property type="term" value="C:apoplast"/>
    <property type="evidence" value="ECO:0007669"/>
    <property type="project" value="UniProtKB-SubCell"/>
</dbReference>
<evidence type="ECO:0000313" key="5">
    <source>
        <dbReference type="EMBL" id="KAF3338172.1"/>
    </source>
</evidence>
<comment type="caution">
    <text evidence="5">The sequence shown here is derived from an EMBL/GenBank/DDBJ whole genome shotgun (WGS) entry which is preliminary data.</text>
</comment>
<comment type="subunit">
    <text evidence="2 4">Homodimer.</text>
</comment>
<comment type="function">
    <text evidence="4">Dirigent proteins impart stereoselectivity on the phenoxy radical-coupling reaction, yielding optically active lignans from two molecules of coniferyl alcohol in the biosynthesis of lignans, flavonolignans, and alkaloids and thus plays a central role in plant secondary metabolism.</text>
</comment>
<dbReference type="AlphaFoldDB" id="A0A833VFU5"/>
<keyword evidence="3 4" id="KW-0964">Secreted</keyword>
<evidence type="ECO:0000256" key="4">
    <source>
        <dbReference type="RuleBase" id="RU363099"/>
    </source>
</evidence>
<dbReference type="GO" id="GO:0009699">
    <property type="term" value="P:phenylpropanoid biosynthetic process"/>
    <property type="evidence" value="ECO:0007669"/>
    <property type="project" value="UniProtKB-ARBA"/>
</dbReference>
<dbReference type="PANTHER" id="PTHR21495">
    <property type="entry name" value="NUCLEOPORIN-RELATED"/>
    <property type="match status" value="1"/>
</dbReference>
<name>A0A833VFU5_9POAL</name>
<dbReference type="InterPro" id="IPR044859">
    <property type="entry name" value="Allene_oxi_cyc_Dirigent"/>
</dbReference>
<dbReference type="EMBL" id="SWLB01000005">
    <property type="protein sequence ID" value="KAF3338172.1"/>
    <property type="molecule type" value="Genomic_DNA"/>
</dbReference>
<comment type="similarity">
    <text evidence="1 4">Belongs to the plant dirigent protein family.</text>
</comment>
<comment type="subcellular location">
    <subcellularLocation>
        <location evidence="4">Secreted</location>
        <location evidence="4">Extracellular space</location>
        <location evidence="4">Apoplast</location>
    </subcellularLocation>
</comment>
<dbReference type="OrthoDB" id="675103at2759"/>
<evidence type="ECO:0000256" key="2">
    <source>
        <dbReference type="ARBA" id="ARBA00011738"/>
    </source>
</evidence>